<dbReference type="PANTHER" id="PTHR42794:SF1">
    <property type="entry name" value="HEMIN IMPORT ATP-BINDING PROTEIN HMUV"/>
    <property type="match status" value="1"/>
</dbReference>
<proteinExistence type="predicted"/>
<evidence type="ECO:0000256" key="5">
    <source>
        <dbReference type="ARBA" id="ARBA00037066"/>
    </source>
</evidence>
<feature type="domain" description="ABC transporter" evidence="6">
    <location>
        <begin position="4"/>
        <end position="230"/>
    </location>
</feature>
<dbReference type="SUPFAM" id="SSF52540">
    <property type="entry name" value="P-loop containing nucleoside triphosphate hydrolases"/>
    <property type="match status" value="1"/>
</dbReference>
<evidence type="ECO:0000256" key="3">
    <source>
        <dbReference type="ARBA" id="ARBA00022840"/>
    </source>
</evidence>
<evidence type="ECO:0000313" key="7">
    <source>
        <dbReference type="EMBL" id="KIT17556.1"/>
    </source>
</evidence>
<dbReference type="EC" id="3.6.3.-" evidence="7"/>
<keyword evidence="1" id="KW-0813">Transport</keyword>
<evidence type="ECO:0000256" key="2">
    <source>
        <dbReference type="ARBA" id="ARBA00022741"/>
    </source>
</evidence>
<comment type="function">
    <text evidence="5">Part of the ABC transporter complex HmuTUV involved in hemin import. Responsible for energy coupling to the transport system.</text>
</comment>
<protein>
    <submittedName>
        <fullName evidence="7">HmuV protein</fullName>
        <ecNumber evidence="7">3.6.3.-</ecNumber>
    </submittedName>
</protein>
<dbReference type="Gene3D" id="3.40.50.300">
    <property type="entry name" value="P-loop containing nucleotide triphosphate hydrolases"/>
    <property type="match status" value="1"/>
</dbReference>
<dbReference type="GO" id="GO:0005524">
    <property type="term" value="F:ATP binding"/>
    <property type="evidence" value="ECO:0007669"/>
    <property type="project" value="UniProtKB-KW"/>
</dbReference>
<sequence>MSLLTLDGIGVTLRGRRVLSDVSLTVGPQELVGLLGANGSGKTTLLRAALGLVPHEGLSSLAALPPSARARAAAWMPQGRAVAWPVAVEEVVALGRMPHGDGRTETGRAAVDHALTRLGLDPFRRRAATRLSGGETARVLLARALAQDAPLLLADEPMAGLDPAHQIAVMRLLRDLAREGRGIVVSMHDLALAARYCTRLIVLSGGGVTADGPPEEILTPDLLRDAFGLEAQIVDTPHGPLLDAHGVAP</sequence>
<name>A0A0D1EKK6_9RHOB</name>
<dbReference type="PANTHER" id="PTHR42794">
    <property type="entry name" value="HEMIN IMPORT ATP-BINDING PROTEIN HMUV"/>
    <property type="match status" value="1"/>
</dbReference>
<dbReference type="SMART" id="SM00382">
    <property type="entry name" value="AAA"/>
    <property type="match status" value="1"/>
</dbReference>
<dbReference type="STRING" id="935700.jaqu_07450"/>
<gene>
    <name evidence="7" type="primary">hmuV</name>
    <name evidence="7" type="ORF">jaqu_07450</name>
</gene>
<dbReference type="AlphaFoldDB" id="A0A0D1EKK6"/>
<evidence type="ECO:0000313" key="8">
    <source>
        <dbReference type="Proteomes" id="UP000032232"/>
    </source>
</evidence>
<dbReference type="InterPro" id="IPR003593">
    <property type="entry name" value="AAA+_ATPase"/>
</dbReference>
<dbReference type="EMBL" id="JYFE01000017">
    <property type="protein sequence ID" value="KIT17556.1"/>
    <property type="molecule type" value="Genomic_DNA"/>
</dbReference>
<dbReference type="Proteomes" id="UP000032232">
    <property type="component" value="Unassembled WGS sequence"/>
</dbReference>
<evidence type="ECO:0000256" key="1">
    <source>
        <dbReference type="ARBA" id="ARBA00022448"/>
    </source>
</evidence>
<dbReference type="GO" id="GO:0016887">
    <property type="term" value="F:ATP hydrolysis activity"/>
    <property type="evidence" value="ECO:0007669"/>
    <property type="project" value="InterPro"/>
</dbReference>
<evidence type="ECO:0000259" key="6">
    <source>
        <dbReference type="PROSITE" id="PS50893"/>
    </source>
</evidence>
<dbReference type="PROSITE" id="PS50893">
    <property type="entry name" value="ABC_TRANSPORTER_2"/>
    <property type="match status" value="1"/>
</dbReference>
<dbReference type="RefSeq" id="WP_043917589.1">
    <property type="nucleotide sequence ID" value="NZ_FZPF01000002.1"/>
</dbReference>
<accession>A0A0D1EKK6</accession>
<evidence type="ECO:0000256" key="4">
    <source>
        <dbReference type="ARBA" id="ARBA00022967"/>
    </source>
</evidence>
<dbReference type="PATRIC" id="fig|935700.4.peg.787"/>
<organism evidence="7 8">
    <name type="scientific">Jannaschia aquimarina</name>
    <dbReference type="NCBI Taxonomy" id="935700"/>
    <lineage>
        <taxon>Bacteria</taxon>
        <taxon>Pseudomonadati</taxon>
        <taxon>Pseudomonadota</taxon>
        <taxon>Alphaproteobacteria</taxon>
        <taxon>Rhodobacterales</taxon>
        <taxon>Roseobacteraceae</taxon>
        <taxon>Jannaschia</taxon>
    </lineage>
</organism>
<keyword evidence="8" id="KW-1185">Reference proteome</keyword>
<dbReference type="InterPro" id="IPR027417">
    <property type="entry name" value="P-loop_NTPase"/>
</dbReference>
<keyword evidence="3" id="KW-0067">ATP-binding</keyword>
<comment type="caution">
    <text evidence="7">The sequence shown here is derived from an EMBL/GenBank/DDBJ whole genome shotgun (WGS) entry which is preliminary data.</text>
</comment>
<dbReference type="InterPro" id="IPR003439">
    <property type="entry name" value="ABC_transporter-like_ATP-bd"/>
</dbReference>
<dbReference type="Pfam" id="PF00005">
    <property type="entry name" value="ABC_tran"/>
    <property type="match status" value="1"/>
</dbReference>
<dbReference type="OrthoDB" id="9805601at2"/>
<keyword evidence="2" id="KW-0547">Nucleotide-binding</keyword>
<keyword evidence="7" id="KW-0378">Hydrolase</keyword>
<reference evidence="7 8" key="1">
    <citation type="submission" date="2015-02" db="EMBL/GenBank/DDBJ databases">
        <title>Genome Sequence of Jannaschia aquimarina DSM28248, a member of the Roseobacter clade.</title>
        <authorList>
            <person name="Voget S."/>
            <person name="Daniel R."/>
        </authorList>
    </citation>
    <scope>NUCLEOTIDE SEQUENCE [LARGE SCALE GENOMIC DNA]</scope>
    <source>
        <strain evidence="7 8">GSW-M26</strain>
    </source>
</reference>
<keyword evidence="4" id="KW-1278">Translocase</keyword>